<dbReference type="InterPro" id="IPR046335">
    <property type="entry name" value="LacI/GalR-like_sensor"/>
</dbReference>
<dbReference type="Pfam" id="PF13377">
    <property type="entry name" value="Peripla_BP_3"/>
    <property type="match status" value="1"/>
</dbReference>
<dbReference type="RefSeq" id="WP_349428522.1">
    <property type="nucleotide sequence ID" value="NZ_CP151632.1"/>
</dbReference>
<dbReference type="Gene3D" id="3.40.50.2300">
    <property type="match status" value="2"/>
</dbReference>
<sequence>MAAGVSVSSASRVMSGRGEFGAGTRARVIAAAEQLGYERSATTRGRPRNLDTRLVELVLGTFSGSWTDAVVRGAREAAFRVGYDLALTLERDEPEDDWPARVATRRPSGIILGVITPTTRQLDQLRGLRIPIVLLDPRSDVGGDLPSIGTTDWRGGYDAGVHLASTGIRRFLIVTGAPQFRFGRARETGFRQAIAEYQQGAVIDRVTTDWELLQVTSEFFKPFVEIDERLGVFALSDDMAFIVYRVVDALGLSIPDDVSIVGFDDVERAARMEPPLTSIRQPVTAIAARAVEMVHAAHSGEEVHERIELPSQLVVRESSRATNLTNPG</sequence>
<reference evidence="5" key="1">
    <citation type="submission" date="2024-04" db="EMBL/GenBank/DDBJ databases">
        <authorList>
            <person name="Roder T."/>
            <person name="Oberhansli S."/>
            <person name="Kreuzer M."/>
        </authorList>
    </citation>
    <scope>NUCLEOTIDE SEQUENCE</scope>
    <source>
        <strain evidence="5">LWS13-1.2</strain>
    </source>
</reference>
<dbReference type="PANTHER" id="PTHR30146:SF109">
    <property type="entry name" value="HTH-TYPE TRANSCRIPTIONAL REGULATOR GALS"/>
    <property type="match status" value="1"/>
</dbReference>
<dbReference type="InterPro" id="IPR000843">
    <property type="entry name" value="HTH_LacI"/>
</dbReference>
<keyword evidence="3" id="KW-0804">Transcription</keyword>
<evidence type="ECO:0000259" key="4">
    <source>
        <dbReference type="PROSITE" id="PS50932"/>
    </source>
</evidence>
<dbReference type="AlphaFoldDB" id="A0AAU6SAV9"/>
<dbReference type="PROSITE" id="PS50932">
    <property type="entry name" value="HTH_LACI_2"/>
    <property type="match status" value="1"/>
</dbReference>
<evidence type="ECO:0000313" key="5">
    <source>
        <dbReference type="EMBL" id="WZO33985.1"/>
    </source>
</evidence>
<evidence type="ECO:0000256" key="2">
    <source>
        <dbReference type="ARBA" id="ARBA00023125"/>
    </source>
</evidence>
<dbReference type="InterPro" id="IPR028082">
    <property type="entry name" value="Peripla_BP_I"/>
</dbReference>
<organism evidence="5">
    <name type="scientific">Microbacterium sp. LWS13-1.2</name>
    <dbReference type="NCBI Taxonomy" id="3135264"/>
    <lineage>
        <taxon>Bacteria</taxon>
        <taxon>Bacillati</taxon>
        <taxon>Actinomycetota</taxon>
        <taxon>Actinomycetes</taxon>
        <taxon>Micrococcales</taxon>
        <taxon>Microbacteriaceae</taxon>
        <taxon>Microbacterium</taxon>
    </lineage>
</organism>
<dbReference type="SUPFAM" id="SSF53822">
    <property type="entry name" value="Periplasmic binding protein-like I"/>
    <property type="match status" value="1"/>
</dbReference>
<evidence type="ECO:0000256" key="3">
    <source>
        <dbReference type="ARBA" id="ARBA00023163"/>
    </source>
</evidence>
<keyword evidence="1" id="KW-0805">Transcription regulation</keyword>
<dbReference type="Gene3D" id="1.10.260.40">
    <property type="entry name" value="lambda repressor-like DNA-binding domains"/>
    <property type="match status" value="1"/>
</dbReference>
<keyword evidence="2 5" id="KW-0238">DNA-binding</keyword>
<dbReference type="Pfam" id="PF00356">
    <property type="entry name" value="LacI"/>
    <property type="match status" value="1"/>
</dbReference>
<dbReference type="EMBL" id="CP151632">
    <property type="protein sequence ID" value="WZO33985.1"/>
    <property type="molecule type" value="Genomic_DNA"/>
</dbReference>
<name>A0AAU6SAV9_9MICO</name>
<proteinExistence type="predicted"/>
<dbReference type="InterPro" id="IPR010982">
    <property type="entry name" value="Lambda_DNA-bd_dom_sf"/>
</dbReference>
<feature type="domain" description="HTH lacI-type" evidence="4">
    <location>
        <begin position="1"/>
        <end position="48"/>
    </location>
</feature>
<protein>
    <submittedName>
        <fullName evidence="5">LacI family DNA-binding transcriptional regulator</fullName>
    </submittedName>
</protein>
<dbReference type="SMART" id="SM00354">
    <property type="entry name" value="HTH_LACI"/>
    <property type="match status" value="1"/>
</dbReference>
<accession>A0AAU6SAV9</accession>
<dbReference type="GO" id="GO:0003700">
    <property type="term" value="F:DNA-binding transcription factor activity"/>
    <property type="evidence" value="ECO:0007669"/>
    <property type="project" value="TreeGrafter"/>
</dbReference>
<evidence type="ECO:0000256" key="1">
    <source>
        <dbReference type="ARBA" id="ARBA00023015"/>
    </source>
</evidence>
<dbReference type="GO" id="GO:0000976">
    <property type="term" value="F:transcription cis-regulatory region binding"/>
    <property type="evidence" value="ECO:0007669"/>
    <property type="project" value="TreeGrafter"/>
</dbReference>
<dbReference type="PANTHER" id="PTHR30146">
    <property type="entry name" value="LACI-RELATED TRANSCRIPTIONAL REPRESSOR"/>
    <property type="match status" value="1"/>
</dbReference>
<gene>
    <name evidence="5" type="ORF">MRBLWS13_001625</name>
</gene>
<dbReference type="SUPFAM" id="SSF47413">
    <property type="entry name" value="lambda repressor-like DNA-binding domains"/>
    <property type="match status" value="1"/>
</dbReference>
<dbReference type="CDD" id="cd01392">
    <property type="entry name" value="HTH_LacI"/>
    <property type="match status" value="1"/>
</dbReference>